<gene>
    <name evidence="1" type="ORF">NP493_334g00016</name>
</gene>
<evidence type="ECO:0000313" key="2">
    <source>
        <dbReference type="Proteomes" id="UP001209878"/>
    </source>
</evidence>
<sequence>MWRKDTETIVAEYDIGDEPPGSFYGSMAGRASAKVFPPTLKFYNASLEDAGVYQCEVFPLKNEPIVFRYILTVNAKPFNETIRLSGQSYQDCEEVYLSELTDALLSLTCTASSKPSSRLSWTADPATPALVVNQANDATCKTAQNGIVMCESNSTIVTKDLKNVVQVTCVTHFDDGQTDITGKRACVVLVPHGTLRSVTHMSFLDGSILNCMVQCTVYNIFIPVFKTNDTYYVNLYRYVGYICH</sequence>
<keyword evidence="2" id="KW-1185">Reference proteome</keyword>
<dbReference type="Gene3D" id="2.60.40.10">
    <property type="entry name" value="Immunoglobulins"/>
    <property type="match status" value="1"/>
</dbReference>
<dbReference type="AlphaFoldDB" id="A0AAD9L3R5"/>
<proteinExistence type="predicted"/>
<name>A0AAD9L3R5_RIDPI</name>
<dbReference type="SUPFAM" id="SSF48726">
    <property type="entry name" value="Immunoglobulin"/>
    <property type="match status" value="1"/>
</dbReference>
<evidence type="ECO:0000313" key="1">
    <source>
        <dbReference type="EMBL" id="KAK2182823.1"/>
    </source>
</evidence>
<dbReference type="Proteomes" id="UP001209878">
    <property type="component" value="Unassembled WGS sequence"/>
</dbReference>
<organism evidence="1 2">
    <name type="scientific">Ridgeia piscesae</name>
    <name type="common">Tubeworm</name>
    <dbReference type="NCBI Taxonomy" id="27915"/>
    <lineage>
        <taxon>Eukaryota</taxon>
        <taxon>Metazoa</taxon>
        <taxon>Spiralia</taxon>
        <taxon>Lophotrochozoa</taxon>
        <taxon>Annelida</taxon>
        <taxon>Polychaeta</taxon>
        <taxon>Sedentaria</taxon>
        <taxon>Canalipalpata</taxon>
        <taxon>Sabellida</taxon>
        <taxon>Siboglinidae</taxon>
        <taxon>Ridgeia</taxon>
    </lineage>
</organism>
<evidence type="ECO:0008006" key="3">
    <source>
        <dbReference type="Google" id="ProtNLM"/>
    </source>
</evidence>
<dbReference type="EMBL" id="JAODUO010000334">
    <property type="protein sequence ID" value="KAK2182823.1"/>
    <property type="molecule type" value="Genomic_DNA"/>
</dbReference>
<accession>A0AAD9L3R5</accession>
<comment type="caution">
    <text evidence="1">The sequence shown here is derived from an EMBL/GenBank/DDBJ whole genome shotgun (WGS) entry which is preliminary data.</text>
</comment>
<reference evidence="1" key="1">
    <citation type="journal article" date="2023" name="Mol. Biol. Evol.">
        <title>Third-Generation Sequencing Reveals the Adaptive Role of the Epigenome in Three Deep-Sea Polychaetes.</title>
        <authorList>
            <person name="Perez M."/>
            <person name="Aroh O."/>
            <person name="Sun Y."/>
            <person name="Lan Y."/>
            <person name="Juniper S.K."/>
            <person name="Young C.R."/>
            <person name="Angers B."/>
            <person name="Qian P.Y."/>
        </authorList>
    </citation>
    <scope>NUCLEOTIDE SEQUENCE</scope>
    <source>
        <strain evidence="1">R07B-5</strain>
    </source>
</reference>
<dbReference type="InterPro" id="IPR013783">
    <property type="entry name" value="Ig-like_fold"/>
</dbReference>
<protein>
    <recommendedName>
        <fullName evidence="3">Ig-like domain-containing protein</fullName>
    </recommendedName>
</protein>
<dbReference type="InterPro" id="IPR036179">
    <property type="entry name" value="Ig-like_dom_sf"/>
</dbReference>